<accession>A0ABR7RAV6</accession>
<organism evidence="3 4">
    <name type="scientific">Pseudoroseomonas ludipueritiae</name>
    <dbReference type="NCBI Taxonomy" id="198093"/>
    <lineage>
        <taxon>Bacteria</taxon>
        <taxon>Pseudomonadati</taxon>
        <taxon>Pseudomonadota</taxon>
        <taxon>Alphaproteobacteria</taxon>
        <taxon>Acetobacterales</taxon>
        <taxon>Acetobacteraceae</taxon>
        <taxon>Pseudoroseomonas</taxon>
    </lineage>
</organism>
<dbReference type="RefSeq" id="WP_187779853.1">
    <property type="nucleotide sequence ID" value="NZ_JACTUZ010000097.1"/>
</dbReference>
<name>A0ABR7RAV6_9PROT</name>
<keyword evidence="4" id="KW-1185">Reference proteome</keyword>
<dbReference type="EMBL" id="JACTUZ010000097">
    <property type="protein sequence ID" value="MBC9178776.1"/>
    <property type="molecule type" value="Genomic_DNA"/>
</dbReference>
<dbReference type="Proteomes" id="UP000603940">
    <property type="component" value="Unassembled WGS sequence"/>
</dbReference>
<keyword evidence="2" id="KW-0732">Signal</keyword>
<reference evidence="3 4" key="1">
    <citation type="journal article" date="2009" name="Int. J. Syst. Evol. Microbiol.">
        <title>Transfer of Teichococcus ludipueritiae and Muricoccus roseus to the genus Roseomonas, as Roseomonas ludipueritiae comb. nov. and Roseomonas rosea comb. nov., respectively, and emended description of the genus Roseomonas.</title>
        <authorList>
            <person name="Sanchez-Porro C."/>
            <person name="Gallego V."/>
            <person name="Busse H.J."/>
            <person name="Kampfer P."/>
            <person name="Ventosa A."/>
        </authorList>
    </citation>
    <scope>NUCLEOTIDE SEQUENCE [LARGE SCALE GENOMIC DNA]</scope>
    <source>
        <strain evidence="3 4">DSM 14915</strain>
    </source>
</reference>
<feature type="signal peptide" evidence="2">
    <location>
        <begin position="1"/>
        <end position="24"/>
    </location>
</feature>
<evidence type="ECO:0008006" key="5">
    <source>
        <dbReference type="Google" id="ProtNLM"/>
    </source>
</evidence>
<sequence length="210" mass="21565">MSIRNTLTAAVAILAIGAAAPVMAQGTGGSSSGAGDTNIENFMRQSPDGMVPTTNGTPRIIDNRDNQPVIQYSGPRGPGMQDGGVPRIIDNRDGQPVISYGGQVPGDNNSSAMQEAASQNRARPGMRGTPAANAANASAASQVGPLLNSARASLQRGRYAAAVTSLEQAETRLLNSGADRSELRPISEARVAAQRGDRASALQSLNSVAR</sequence>
<feature type="compositionally biased region" description="Polar residues" evidence="1">
    <location>
        <begin position="201"/>
        <end position="210"/>
    </location>
</feature>
<protein>
    <recommendedName>
        <fullName evidence="5">Tetratricopeptide repeat protein</fullName>
    </recommendedName>
</protein>
<feature type="compositionally biased region" description="Polar residues" evidence="1">
    <location>
        <begin position="106"/>
        <end position="121"/>
    </location>
</feature>
<gene>
    <name evidence="3" type="ORF">IBL25_17665</name>
</gene>
<evidence type="ECO:0000256" key="2">
    <source>
        <dbReference type="SAM" id="SignalP"/>
    </source>
</evidence>
<feature type="region of interest" description="Disordered" evidence="1">
    <location>
        <begin position="45"/>
        <end position="64"/>
    </location>
</feature>
<feature type="region of interest" description="Disordered" evidence="1">
    <location>
        <begin position="102"/>
        <end position="137"/>
    </location>
</feature>
<evidence type="ECO:0000256" key="1">
    <source>
        <dbReference type="SAM" id="MobiDB-lite"/>
    </source>
</evidence>
<evidence type="ECO:0000313" key="4">
    <source>
        <dbReference type="Proteomes" id="UP000603940"/>
    </source>
</evidence>
<comment type="caution">
    <text evidence="3">The sequence shown here is derived from an EMBL/GenBank/DDBJ whole genome shotgun (WGS) entry which is preliminary data.</text>
</comment>
<feature type="chain" id="PRO_5047054843" description="Tetratricopeptide repeat protein" evidence="2">
    <location>
        <begin position="25"/>
        <end position="210"/>
    </location>
</feature>
<proteinExistence type="predicted"/>
<feature type="region of interest" description="Disordered" evidence="1">
    <location>
        <begin position="191"/>
        <end position="210"/>
    </location>
</feature>
<evidence type="ECO:0000313" key="3">
    <source>
        <dbReference type="EMBL" id="MBC9178776.1"/>
    </source>
</evidence>